<dbReference type="InterPro" id="IPR037227">
    <property type="entry name" value="EndoU-like"/>
</dbReference>
<comment type="caution">
    <text evidence="2">The sequence shown here is derived from an EMBL/GenBank/DDBJ whole genome shotgun (WGS) entry which is preliminary data.</text>
</comment>
<accession>A0ABR9V0E4</accession>
<evidence type="ECO:0000256" key="1">
    <source>
        <dbReference type="ARBA" id="ARBA00022801"/>
    </source>
</evidence>
<gene>
    <name evidence="2" type="ORF">IQ230_26140</name>
</gene>
<organism evidence="2 3">
    <name type="scientific">Gloeocapsopsis crepidinum LEGE 06123</name>
    <dbReference type="NCBI Taxonomy" id="588587"/>
    <lineage>
        <taxon>Bacteria</taxon>
        <taxon>Bacillati</taxon>
        <taxon>Cyanobacteriota</taxon>
        <taxon>Cyanophyceae</taxon>
        <taxon>Oscillatoriophycideae</taxon>
        <taxon>Chroococcales</taxon>
        <taxon>Chroococcaceae</taxon>
        <taxon>Gloeocapsopsis</taxon>
    </lineage>
</organism>
<proteinExistence type="predicted"/>
<dbReference type="EMBL" id="JADEWN010000135">
    <property type="protein sequence ID" value="MBE9193723.1"/>
    <property type="molecule type" value="Genomic_DNA"/>
</dbReference>
<dbReference type="Proteomes" id="UP000651156">
    <property type="component" value="Unassembled WGS sequence"/>
</dbReference>
<reference evidence="2 3" key="1">
    <citation type="submission" date="2020-10" db="EMBL/GenBank/DDBJ databases">
        <authorList>
            <person name="Castelo-Branco R."/>
            <person name="Eusebio N."/>
            <person name="Adriana R."/>
            <person name="Vieira A."/>
            <person name="Brugerolle De Fraissinette N."/>
            <person name="Rezende De Castro R."/>
            <person name="Schneider M.P."/>
            <person name="Vasconcelos V."/>
            <person name="Leao P.N."/>
        </authorList>
    </citation>
    <scope>NUCLEOTIDE SEQUENCE [LARGE SCALE GENOMIC DNA]</scope>
    <source>
        <strain evidence="2 3">LEGE 06123</strain>
    </source>
</reference>
<evidence type="ECO:0000313" key="3">
    <source>
        <dbReference type="Proteomes" id="UP000651156"/>
    </source>
</evidence>
<protein>
    <submittedName>
        <fullName evidence="2">Uncharacterized protein</fullName>
    </submittedName>
</protein>
<dbReference type="RefSeq" id="WP_193935086.1">
    <property type="nucleotide sequence ID" value="NZ_CAWPMZ010000056.1"/>
</dbReference>
<keyword evidence="1" id="KW-0378">Hydrolase</keyword>
<name>A0ABR9V0E4_9CHRO</name>
<dbReference type="SUPFAM" id="SSF142877">
    <property type="entry name" value="EndoU-like"/>
    <property type="match status" value="1"/>
</dbReference>
<evidence type="ECO:0000313" key="2">
    <source>
        <dbReference type="EMBL" id="MBE9193723.1"/>
    </source>
</evidence>
<keyword evidence="3" id="KW-1185">Reference proteome</keyword>
<sequence>MLADPTIYDQIWKADKNRFSVSVRNAEGDWVDPNADILLDHQVKAGGDRWSDLATRPLFSKVNESRLSESTYPSSVTFRNQQVLDKPFHPEE</sequence>